<dbReference type="GO" id="GO:0016705">
    <property type="term" value="F:oxidoreductase activity, acting on paired donors, with incorporation or reduction of molecular oxygen"/>
    <property type="evidence" value="ECO:0007669"/>
    <property type="project" value="InterPro"/>
</dbReference>
<evidence type="ECO:0000256" key="3">
    <source>
        <dbReference type="ARBA" id="ARBA00022723"/>
    </source>
</evidence>
<reference evidence="7" key="1">
    <citation type="submission" date="2018-05" db="EMBL/GenBank/DDBJ databases">
        <authorList>
            <person name="Lanie J.A."/>
            <person name="Ng W.-L."/>
            <person name="Kazmierczak K.M."/>
            <person name="Andrzejewski T.M."/>
            <person name="Davidsen T.M."/>
            <person name="Wayne K.J."/>
            <person name="Tettelin H."/>
            <person name="Glass J.I."/>
            <person name="Rusch D."/>
            <person name="Podicherti R."/>
            <person name="Tsui H.-C.T."/>
            <person name="Winkler M.E."/>
        </authorList>
    </citation>
    <scope>NUCLEOTIDE SEQUENCE</scope>
</reference>
<keyword evidence="4" id="KW-0560">Oxidoreductase</keyword>
<organism evidence="7">
    <name type="scientific">marine metagenome</name>
    <dbReference type="NCBI Taxonomy" id="408172"/>
    <lineage>
        <taxon>unclassified sequences</taxon>
        <taxon>metagenomes</taxon>
        <taxon>ecological metagenomes</taxon>
    </lineage>
</organism>
<gene>
    <name evidence="7" type="ORF">METZ01_LOCUS2735</name>
</gene>
<dbReference type="SUPFAM" id="SSF48264">
    <property type="entry name" value="Cytochrome P450"/>
    <property type="match status" value="1"/>
</dbReference>
<comment type="similarity">
    <text evidence="1">Belongs to the cytochrome P450 family.</text>
</comment>
<dbReference type="EMBL" id="UINC01000141">
    <property type="protein sequence ID" value="SUZ49881.1"/>
    <property type="molecule type" value="Genomic_DNA"/>
</dbReference>
<feature type="non-terminal residue" evidence="7">
    <location>
        <position position="1"/>
    </location>
</feature>
<evidence type="ECO:0000256" key="5">
    <source>
        <dbReference type="ARBA" id="ARBA00023004"/>
    </source>
</evidence>
<sequence>VTGIDLNDPASVDDPYSYWARYRDMGPVQWSDAHRAWVVLDHAELSEAFRDGRLLSADRVTPLERVAQHRPLSFAKVVELLGGWMVFRDPPLHTHLRDPLRNVFTPRRVATLEATVSEVVNEIVDGFDQVIDVREHFAGPLPTWVIAEVLGVEATDRDRFQGWSDDLATIVFATDPHTTAPELATAAAEEFSDFFQNLIDRERAEPSNTLMTLLVEGAGDQLSDLELVGACTLILFAGHETTTSLLMNMLGLLATRPDLVEELRVCQLDTALEELLRVLGPTRSMYRKVAVAHDRGGQALAVDDNVLLCVAAANHDPEVFDDPGRLKLNRDPNPHLTFGWGLHHCLGAHLARLEASLALQALLRRYQTFEPVGRVPPIEGTVISSIQQPLRIKLS</sequence>
<keyword evidence="3" id="KW-0479">Metal-binding</keyword>
<dbReference type="InterPro" id="IPR017972">
    <property type="entry name" value="Cyt_P450_CS"/>
</dbReference>
<evidence type="ECO:0000256" key="1">
    <source>
        <dbReference type="ARBA" id="ARBA00010617"/>
    </source>
</evidence>
<dbReference type="InterPro" id="IPR002397">
    <property type="entry name" value="Cyt_P450_B"/>
</dbReference>
<dbReference type="PANTHER" id="PTHR46696">
    <property type="entry name" value="P450, PUTATIVE (EUROFUNG)-RELATED"/>
    <property type="match status" value="1"/>
</dbReference>
<dbReference type="PANTHER" id="PTHR46696:SF1">
    <property type="entry name" value="CYTOCHROME P450 YJIB-RELATED"/>
    <property type="match status" value="1"/>
</dbReference>
<accession>A0A381N5J8</accession>
<dbReference type="Gene3D" id="1.10.630.10">
    <property type="entry name" value="Cytochrome P450"/>
    <property type="match status" value="1"/>
</dbReference>
<keyword evidence="6" id="KW-0503">Monooxygenase</keyword>
<dbReference type="InterPro" id="IPR036396">
    <property type="entry name" value="Cyt_P450_sf"/>
</dbReference>
<evidence type="ECO:0000256" key="2">
    <source>
        <dbReference type="ARBA" id="ARBA00022617"/>
    </source>
</evidence>
<proteinExistence type="inferred from homology"/>
<evidence type="ECO:0008006" key="8">
    <source>
        <dbReference type="Google" id="ProtNLM"/>
    </source>
</evidence>
<evidence type="ECO:0000313" key="7">
    <source>
        <dbReference type="EMBL" id="SUZ49881.1"/>
    </source>
</evidence>
<dbReference type="CDD" id="cd20625">
    <property type="entry name" value="CYP164-like"/>
    <property type="match status" value="1"/>
</dbReference>
<protein>
    <recommendedName>
        <fullName evidence="8">Cytochrome P450</fullName>
    </recommendedName>
</protein>
<dbReference type="PROSITE" id="PS00086">
    <property type="entry name" value="CYTOCHROME_P450"/>
    <property type="match status" value="1"/>
</dbReference>
<dbReference type="GO" id="GO:0005506">
    <property type="term" value="F:iron ion binding"/>
    <property type="evidence" value="ECO:0007669"/>
    <property type="project" value="InterPro"/>
</dbReference>
<dbReference type="FunFam" id="1.10.630.10:FF:000018">
    <property type="entry name" value="Cytochrome P450 monooxygenase"/>
    <property type="match status" value="1"/>
</dbReference>
<dbReference type="AlphaFoldDB" id="A0A381N5J8"/>
<dbReference type="PRINTS" id="PR00359">
    <property type="entry name" value="BP450"/>
</dbReference>
<evidence type="ECO:0000256" key="4">
    <source>
        <dbReference type="ARBA" id="ARBA00023002"/>
    </source>
</evidence>
<keyword evidence="2" id="KW-0349">Heme</keyword>
<dbReference type="InterPro" id="IPR001128">
    <property type="entry name" value="Cyt_P450"/>
</dbReference>
<dbReference type="GO" id="GO:0004497">
    <property type="term" value="F:monooxygenase activity"/>
    <property type="evidence" value="ECO:0007669"/>
    <property type="project" value="UniProtKB-KW"/>
</dbReference>
<evidence type="ECO:0000256" key="6">
    <source>
        <dbReference type="ARBA" id="ARBA00023033"/>
    </source>
</evidence>
<keyword evidence="5" id="KW-0408">Iron</keyword>
<dbReference type="GO" id="GO:0020037">
    <property type="term" value="F:heme binding"/>
    <property type="evidence" value="ECO:0007669"/>
    <property type="project" value="InterPro"/>
</dbReference>
<dbReference type="Pfam" id="PF00067">
    <property type="entry name" value="p450"/>
    <property type="match status" value="2"/>
</dbReference>
<name>A0A381N5J8_9ZZZZ</name>